<dbReference type="Pfam" id="PF10035">
    <property type="entry name" value="DUF2179"/>
    <property type="match status" value="1"/>
</dbReference>
<feature type="transmembrane region" description="Helical" evidence="6">
    <location>
        <begin position="7"/>
        <end position="25"/>
    </location>
</feature>
<reference evidence="8" key="2">
    <citation type="submission" date="2021-04" db="EMBL/GenBank/DDBJ databases">
        <authorList>
            <person name="Gilroy R."/>
        </authorList>
    </citation>
    <scope>NUCLEOTIDE SEQUENCE</scope>
    <source>
        <strain evidence="8">ChiSjej1B19-8411</strain>
    </source>
</reference>
<dbReference type="InterPro" id="IPR019264">
    <property type="entry name" value="DUF2179"/>
</dbReference>
<accession>A0A9D2B4G1</accession>
<feature type="domain" description="DUF2179" evidence="7">
    <location>
        <begin position="218"/>
        <end position="272"/>
    </location>
</feature>
<dbReference type="Proteomes" id="UP000886817">
    <property type="component" value="Unassembled WGS sequence"/>
</dbReference>
<feature type="transmembrane region" description="Helical" evidence="6">
    <location>
        <begin position="171"/>
        <end position="190"/>
    </location>
</feature>
<dbReference type="InterPro" id="IPR003740">
    <property type="entry name" value="YitT"/>
</dbReference>
<evidence type="ECO:0000256" key="3">
    <source>
        <dbReference type="ARBA" id="ARBA00022692"/>
    </source>
</evidence>
<gene>
    <name evidence="8" type="ORF">IAA45_10290</name>
</gene>
<comment type="caution">
    <text evidence="8">The sequence shown here is derived from an EMBL/GenBank/DDBJ whole genome shotgun (WGS) entry which is preliminary data.</text>
</comment>
<sequence length="282" mass="31430">MKSVRALPAVICGNFLYALTVKLFLLPSDLVTGGTTGIALVINHFFAVPISYFVLLFNVTMLLLGWKILGKSFAMTTLASTFLYPLFLEFCDRAFGSLVLTDDLLLCTVFSGLGIGAALGIVIRAGASTGGMDIPPLILGKLFHIPVSGSMYCFDFIILLLQMLFRPVENILYGIILVLIYTIVLDKMLLIGKSRTELKIVSNKYREICDAILTQIDRGVTLLDGERGYMHTETQVILSVVSNRELFKVEKLIREIDPECFMIVNRVSEVRGRGFSMRKFYQ</sequence>
<dbReference type="InterPro" id="IPR051461">
    <property type="entry name" value="UPF0750_membrane"/>
</dbReference>
<name>A0A9D2B4G1_9FIRM</name>
<evidence type="ECO:0000259" key="7">
    <source>
        <dbReference type="Pfam" id="PF10035"/>
    </source>
</evidence>
<evidence type="ECO:0000256" key="4">
    <source>
        <dbReference type="ARBA" id="ARBA00022989"/>
    </source>
</evidence>
<feature type="transmembrane region" description="Helical" evidence="6">
    <location>
        <begin position="142"/>
        <end position="165"/>
    </location>
</feature>
<evidence type="ECO:0000256" key="1">
    <source>
        <dbReference type="ARBA" id="ARBA00004651"/>
    </source>
</evidence>
<feature type="transmembrane region" description="Helical" evidence="6">
    <location>
        <begin position="37"/>
        <end position="56"/>
    </location>
</feature>
<comment type="subcellular location">
    <subcellularLocation>
        <location evidence="1">Cell membrane</location>
        <topology evidence="1">Multi-pass membrane protein</topology>
    </subcellularLocation>
</comment>
<keyword evidence="2" id="KW-1003">Cell membrane</keyword>
<keyword evidence="4 6" id="KW-1133">Transmembrane helix</keyword>
<dbReference type="PIRSF" id="PIRSF006483">
    <property type="entry name" value="Membrane_protein_YitT"/>
    <property type="match status" value="1"/>
</dbReference>
<dbReference type="InterPro" id="IPR015867">
    <property type="entry name" value="N-reg_PII/ATP_PRibTrfase_C"/>
</dbReference>
<feature type="transmembrane region" description="Helical" evidence="6">
    <location>
        <begin position="99"/>
        <end position="122"/>
    </location>
</feature>
<keyword evidence="3 6" id="KW-0812">Transmembrane</keyword>
<dbReference type="AlphaFoldDB" id="A0A9D2B4G1"/>
<dbReference type="Gene3D" id="3.30.70.120">
    <property type="match status" value="1"/>
</dbReference>
<dbReference type="PANTHER" id="PTHR33545:SF5">
    <property type="entry name" value="UPF0750 MEMBRANE PROTEIN YITT"/>
    <property type="match status" value="1"/>
</dbReference>
<reference evidence="8" key="1">
    <citation type="journal article" date="2021" name="PeerJ">
        <title>Extensive microbial diversity within the chicken gut microbiome revealed by metagenomics and culture.</title>
        <authorList>
            <person name="Gilroy R."/>
            <person name="Ravi A."/>
            <person name="Getino M."/>
            <person name="Pursley I."/>
            <person name="Horton D.L."/>
            <person name="Alikhan N.F."/>
            <person name="Baker D."/>
            <person name="Gharbi K."/>
            <person name="Hall N."/>
            <person name="Watson M."/>
            <person name="Adriaenssens E.M."/>
            <person name="Foster-Nyarko E."/>
            <person name="Jarju S."/>
            <person name="Secka A."/>
            <person name="Antonio M."/>
            <person name="Oren A."/>
            <person name="Chaudhuri R.R."/>
            <person name="La Ragione R."/>
            <person name="Hildebrand F."/>
            <person name="Pallen M.J."/>
        </authorList>
    </citation>
    <scope>NUCLEOTIDE SEQUENCE</scope>
    <source>
        <strain evidence="8">ChiSjej1B19-8411</strain>
    </source>
</reference>
<keyword evidence="5 6" id="KW-0472">Membrane</keyword>
<dbReference type="PANTHER" id="PTHR33545">
    <property type="entry name" value="UPF0750 MEMBRANE PROTEIN YITT-RELATED"/>
    <property type="match status" value="1"/>
</dbReference>
<proteinExistence type="predicted"/>
<evidence type="ECO:0000256" key="5">
    <source>
        <dbReference type="ARBA" id="ARBA00023136"/>
    </source>
</evidence>
<dbReference type="GO" id="GO:0005886">
    <property type="term" value="C:plasma membrane"/>
    <property type="evidence" value="ECO:0007669"/>
    <property type="project" value="UniProtKB-SubCell"/>
</dbReference>
<dbReference type="CDD" id="cd16380">
    <property type="entry name" value="YitT_C"/>
    <property type="match status" value="1"/>
</dbReference>
<evidence type="ECO:0000256" key="2">
    <source>
        <dbReference type="ARBA" id="ARBA00022475"/>
    </source>
</evidence>
<dbReference type="Pfam" id="PF02588">
    <property type="entry name" value="YitT_membrane"/>
    <property type="match status" value="1"/>
</dbReference>
<evidence type="ECO:0000256" key="6">
    <source>
        <dbReference type="SAM" id="Phobius"/>
    </source>
</evidence>
<evidence type="ECO:0000313" key="9">
    <source>
        <dbReference type="Proteomes" id="UP000886817"/>
    </source>
</evidence>
<protein>
    <submittedName>
        <fullName evidence="8">YitT family protein</fullName>
    </submittedName>
</protein>
<organism evidence="8 9">
    <name type="scientific">Candidatus Blautia gallistercoris</name>
    <dbReference type="NCBI Taxonomy" id="2838490"/>
    <lineage>
        <taxon>Bacteria</taxon>
        <taxon>Bacillati</taxon>
        <taxon>Bacillota</taxon>
        <taxon>Clostridia</taxon>
        <taxon>Lachnospirales</taxon>
        <taxon>Lachnospiraceae</taxon>
        <taxon>Blautia</taxon>
    </lineage>
</organism>
<feature type="transmembrane region" description="Helical" evidence="6">
    <location>
        <begin position="68"/>
        <end position="87"/>
    </location>
</feature>
<evidence type="ECO:0000313" key="8">
    <source>
        <dbReference type="EMBL" id="HIX60084.1"/>
    </source>
</evidence>
<dbReference type="EMBL" id="DXEX01000219">
    <property type="protein sequence ID" value="HIX60084.1"/>
    <property type="molecule type" value="Genomic_DNA"/>
</dbReference>